<reference evidence="16 17" key="1">
    <citation type="submission" date="2018-01" db="EMBL/GenBank/DDBJ databases">
        <title>Halomonas endophytica sp. nov., isolated from storage liquid in the stems of Populus euphratica.</title>
        <authorList>
            <person name="Chen C."/>
        </authorList>
    </citation>
    <scope>NUCLEOTIDE SEQUENCE [LARGE SCALE GENOMIC DNA]</scope>
    <source>
        <strain evidence="16 17">BZ-SZ-XJ27</strain>
    </source>
</reference>
<evidence type="ECO:0000256" key="5">
    <source>
        <dbReference type="ARBA" id="ARBA00022475"/>
    </source>
</evidence>
<evidence type="ECO:0000256" key="12">
    <source>
        <dbReference type="ARBA" id="ARBA00025849"/>
    </source>
</evidence>
<evidence type="ECO:0000256" key="7">
    <source>
        <dbReference type="ARBA" id="ARBA00022692"/>
    </source>
</evidence>
<evidence type="ECO:0000313" key="16">
    <source>
        <dbReference type="EMBL" id="PMR82868.1"/>
    </source>
</evidence>
<dbReference type="EMBL" id="PNRG01000001">
    <property type="protein sequence ID" value="PMR82868.1"/>
    <property type="molecule type" value="Genomic_DNA"/>
</dbReference>
<gene>
    <name evidence="16" type="ORF">C1H70_00990</name>
</gene>
<dbReference type="InterPro" id="IPR051045">
    <property type="entry name" value="TonB-dependent_transducer"/>
</dbReference>
<dbReference type="GO" id="GO:0015031">
    <property type="term" value="P:protein transport"/>
    <property type="evidence" value="ECO:0007669"/>
    <property type="project" value="UniProtKB-UniRule"/>
</dbReference>
<keyword evidence="8" id="KW-0677">Repeat</keyword>
<dbReference type="InterPro" id="IPR003538">
    <property type="entry name" value="TonB"/>
</dbReference>
<evidence type="ECO:0000259" key="15">
    <source>
        <dbReference type="PROSITE" id="PS52015"/>
    </source>
</evidence>
<evidence type="ECO:0000256" key="10">
    <source>
        <dbReference type="ARBA" id="ARBA00022989"/>
    </source>
</evidence>
<proteinExistence type="inferred from homology"/>
<dbReference type="AlphaFoldDB" id="A0A2N7UR04"/>
<dbReference type="InterPro" id="IPR006260">
    <property type="entry name" value="TonB/TolA_C"/>
</dbReference>
<keyword evidence="6 13" id="KW-0997">Cell inner membrane</keyword>
<keyword evidence="9 13" id="KW-0653">Protein transport</keyword>
<feature type="compositionally biased region" description="Acidic residues" evidence="14">
    <location>
        <begin position="93"/>
        <end position="102"/>
    </location>
</feature>
<protein>
    <recommendedName>
        <fullName evidence="3 13">Protein TonB</fullName>
    </recommendedName>
</protein>
<feature type="compositionally biased region" description="Low complexity" evidence="14">
    <location>
        <begin position="79"/>
        <end position="92"/>
    </location>
</feature>
<comment type="caution">
    <text evidence="16">The sequence shown here is derived from an EMBL/GenBank/DDBJ whole genome shotgun (WGS) entry which is preliminary data.</text>
</comment>
<dbReference type="GO" id="GO:0031992">
    <property type="term" value="F:energy transducer activity"/>
    <property type="evidence" value="ECO:0007669"/>
    <property type="project" value="InterPro"/>
</dbReference>
<comment type="similarity">
    <text evidence="2 13">Belongs to the TonB family.</text>
</comment>
<comment type="function">
    <text evidence="13">Interacts with outer membrane receptor proteins that carry out high-affinity binding and energy dependent uptake into the periplasmic space of specific substrates. It could act to transduce energy from the cytoplasmic membrane to specific energy-requiring processes in the outer membrane, resulting in the release into the periplasm of ligands bound by these outer membrane proteins.</text>
</comment>
<dbReference type="PANTHER" id="PTHR33446:SF8">
    <property type="entry name" value="PROTEIN TONB"/>
    <property type="match status" value="1"/>
</dbReference>
<feature type="compositionally biased region" description="Polar residues" evidence="14">
    <location>
        <begin position="147"/>
        <end position="166"/>
    </location>
</feature>
<dbReference type="OrthoDB" id="1628901at2"/>
<accession>A0A2N7UR04</accession>
<keyword evidence="5 13" id="KW-1003">Cell membrane</keyword>
<comment type="subcellular location">
    <subcellularLocation>
        <location evidence="1 13">Cell inner membrane</location>
        <topology evidence="1 13">Single-pass membrane protein</topology>
        <orientation evidence="1 13">Periplasmic side</orientation>
    </subcellularLocation>
</comment>
<feature type="transmembrane region" description="Helical" evidence="13">
    <location>
        <begin position="6"/>
        <end position="26"/>
    </location>
</feature>
<dbReference type="NCBIfam" id="TIGR01352">
    <property type="entry name" value="tonB_Cterm"/>
    <property type="match status" value="1"/>
</dbReference>
<keyword evidence="4 13" id="KW-0813">Transport</keyword>
<evidence type="ECO:0000256" key="14">
    <source>
        <dbReference type="SAM" id="MobiDB-lite"/>
    </source>
</evidence>
<feature type="compositionally biased region" description="Pro residues" evidence="14">
    <location>
        <begin position="62"/>
        <end position="78"/>
    </location>
</feature>
<feature type="compositionally biased region" description="Pro residues" evidence="14">
    <location>
        <begin position="117"/>
        <end position="144"/>
    </location>
</feature>
<keyword evidence="13" id="KW-0735">Signal-anchor</keyword>
<keyword evidence="7 13" id="KW-0812">Transmembrane</keyword>
<name>A0A2N7UR04_9GAMM</name>
<evidence type="ECO:0000256" key="2">
    <source>
        <dbReference type="ARBA" id="ARBA00006555"/>
    </source>
</evidence>
<evidence type="ECO:0000256" key="8">
    <source>
        <dbReference type="ARBA" id="ARBA00022737"/>
    </source>
</evidence>
<dbReference type="RefSeq" id="WP_102586462.1">
    <property type="nucleotide sequence ID" value="NZ_BNAE01000004.1"/>
</dbReference>
<evidence type="ECO:0000313" key="17">
    <source>
        <dbReference type="Proteomes" id="UP000235547"/>
    </source>
</evidence>
<feature type="domain" description="TonB C-terminal" evidence="15">
    <location>
        <begin position="176"/>
        <end position="263"/>
    </location>
</feature>
<evidence type="ECO:0000256" key="3">
    <source>
        <dbReference type="ARBA" id="ARBA00022362"/>
    </source>
</evidence>
<evidence type="ECO:0000256" key="9">
    <source>
        <dbReference type="ARBA" id="ARBA00022927"/>
    </source>
</evidence>
<dbReference type="PANTHER" id="PTHR33446">
    <property type="entry name" value="PROTEIN TONB-RELATED"/>
    <property type="match status" value="1"/>
</dbReference>
<comment type="subunit">
    <text evidence="12">Homodimer. Forms a complex with the accessory proteins ExbB and ExbD.</text>
</comment>
<keyword evidence="10 13" id="KW-1133">Transmembrane helix</keyword>
<organism evidence="16 17">
    <name type="scientific">Halomonas urumqiensis</name>
    <dbReference type="NCBI Taxonomy" id="1684789"/>
    <lineage>
        <taxon>Bacteria</taxon>
        <taxon>Pseudomonadati</taxon>
        <taxon>Pseudomonadota</taxon>
        <taxon>Gammaproteobacteria</taxon>
        <taxon>Oceanospirillales</taxon>
        <taxon>Halomonadaceae</taxon>
        <taxon>Halomonas</taxon>
    </lineage>
</organism>
<dbReference type="Pfam" id="PF03544">
    <property type="entry name" value="TonB_C"/>
    <property type="match status" value="1"/>
</dbReference>
<evidence type="ECO:0000256" key="13">
    <source>
        <dbReference type="RuleBase" id="RU362123"/>
    </source>
</evidence>
<dbReference type="GO" id="GO:0015891">
    <property type="term" value="P:siderophore transport"/>
    <property type="evidence" value="ECO:0007669"/>
    <property type="project" value="InterPro"/>
</dbReference>
<dbReference type="GO" id="GO:0098797">
    <property type="term" value="C:plasma membrane protein complex"/>
    <property type="evidence" value="ECO:0007669"/>
    <property type="project" value="TreeGrafter"/>
</dbReference>
<dbReference type="Proteomes" id="UP000235547">
    <property type="component" value="Unassembled WGS sequence"/>
</dbReference>
<dbReference type="GO" id="GO:0030288">
    <property type="term" value="C:outer membrane-bounded periplasmic space"/>
    <property type="evidence" value="ECO:0007669"/>
    <property type="project" value="InterPro"/>
</dbReference>
<dbReference type="InterPro" id="IPR037682">
    <property type="entry name" value="TonB_C"/>
</dbReference>
<feature type="region of interest" description="Disordered" evidence="14">
    <location>
        <begin position="47"/>
        <end position="199"/>
    </location>
</feature>
<evidence type="ECO:0000256" key="1">
    <source>
        <dbReference type="ARBA" id="ARBA00004383"/>
    </source>
</evidence>
<dbReference type="SUPFAM" id="SSF74653">
    <property type="entry name" value="TolA/TonB C-terminal domain"/>
    <property type="match status" value="1"/>
</dbReference>
<evidence type="ECO:0000256" key="4">
    <source>
        <dbReference type="ARBA" id="ARBA00022448"/>
    </source>
</evidence>
<dbReference type="GO" id="GO:0055085">
    <property type="term" value="P:transmembrane transport"/>
    <property type="evidence" value="ECO:0007669"/>
    <property type="project" value="InterPro"/>
</dbReference>
<evidence type="ECO:0000256" key="11">
    <source>
        <dbReference type="ARBA" id="ARBA00023136"/>
    </source>
</evidence>
<dbReference type="Gene3D" id="3.30.2420.10">
    <property type="entry name" value="TonB"/>
    <property type="match status" value="1"/>
</dbReference>
<dbReference type="PROSITE" id="PS52015">
    <property type="entry name" value="TONB_CTD"/>
    <property type="match status" value="1"/>
</dbReference>
<keyword evidence="17" id="KW-1185">Reference proteome</keyword>
<sequence length="263" mass="28611">MTRVPVSVLAGISMALLLFWMLALLVSPPEKEFEVLEMTMTMSSADIQEAVPEPEPETPTETTPPAPPEPTALPPMPEPALEAQSPISLPEPELSEEAEPLELDAALPKLSERQPEPEPQPEPQPEPEPAPEPEPTPRPDPSPQPEAQNESQSEAPATSAARQTADSAEPANSEPVDVGRAAPTSQVPPEYPSRAQRRGLEGVVELEFLIEADGRVDASSIRVISARPSNVFEDAARQAVARWRFEPASGLRRARQRLEFQLR</sequence>
<dbReference type="PRINTS" id="PR01374">
    <property type="entry name" value="TONBPROTEIN"/>
</dbReference>
<evidence type="ECO:0000256" key="6">
    <source>
        <dbReference type="ARBA" id="ARBA00022519"/>
    </source>
</evidence>
<keyword evidence="11 13" id="KW-0472">Membrane</keyword>